<evidence type="ECO:0000256" key="4">
    <source>
        <dbReference type="ARBA" id="ARBA00022989"/>
    </source>
</evidence>
<comment type="subcellular location">
    <subcellularLocation>
        <location evidence="1">Cell membrane</location>
        <topology evidence="1">Multi-pass membrane protein</topology>
    </subcellularLocation>
</comment>
<dbReference type="Proteomes" id="UP001500979">
    <property type="component" value="Unassembled WGS sequence"/>
</dbReference>
<evidence type="ECO:0000256" key="2">
    <source>
        <dbReference type="ARBA" id="ARBA00022475"/>
    </source>
</evidence>
<feature type="transmembrane region" description="Helical" evidence="6">
    <location>
        <begin position="111"/>
        <end position="132"/>
    </location>
</feature>
<keyword evidence="4 6" id="KW-1133">Transmembrane helix</keyword>
<keyword evidence="5 6" id="KW-0472">Membrane</keyword>
<dbReference type="RefSeq" id="WP_344678264.1">
    <property type="nucleotide sequence ID" value="NZ_BAAAUX010000005.1"/>
</dbReference>
<dbReference type="EMBL" id="BAAAUX010000005">
    <property type="protein sequence ID" value="GAA2778983.1"/>
    <property type="molecule type" value="Genomic_DNA"/>
</dbReference>
<proteinExistence type="predicted"/>
<name>A0ABN3V5H4_9PSEU</name>
<accession>A0ABN3V5H4</accession>
<dbReference type="PANTHER" id="PTHR30086">
    <property type="entry name" value="ARGININE EXPORTER PROTEIN ARGO"/>
    <property type="match status" value="1"/>
</dbReference>
<comment type="caution">
    <text evidence="7">The sequence shown here is derived from an EMBL/GenBank/DDBJ whole genome shotgun (WGS) entry which is preliminary data.</text>
</comment>
<dbReference type="PANTHER" id="PTHR30086:SF20">
    <property type="entry name" value="ARGININE EXPORTER PROTEIN ARGO-RELATED"/>
    <property type="match status" value="1"/>
</dbReference>
<evidence type="ECO:0000313" key="8">
    <source>
        <dbReference type="Proteomes" id="UP001500979"/>
    </source>
</evidence>
<feature type="transmembrane region" description="Helical" evidence="6">
    <location>
        <begin position="144"/>
        <end position="166"/>
    </location>
</feature>
<feature type="transmembrane region" description="Helical" evidence="6">
    <location>
        <begin position="6"/>
        <end position="28"/>
    </location>
</feature>
<dbReference type="Pfam" id="PF01810">
    <property type="entry name" value="LysE"/>
    <property type="match status" value="1"/>
</dbReference>
<keyword evidence="8" id="KW-1185">Reference proteome</keyword>
<keyword evidence="2" id="KW-1003">Cell membrane</keyword>
<dbReference type="InterPro" id="IPR001123">
    <property type="entry name" value="LeuE-type"/>
</dbReference>
<evidence type="ECO:0000256" key="1">
    <source>
        <dbReference type="ARBA" id="ARBA00004651"/>
    </source>
</evidence>
<reference evidence="7 8" key="1">
    <citation type="journal article" date="2019" name="Int. J. Syst. Evol. Microbiol.">
        <title>The Global Catalogue of Microorganisms (GCM) 10K type strain sequencing project: providing services to taxonomists for standard genome sequencing and annotation.</title>
        <authorList>
            <consortium name="The Broad Institute Genomics Platform"/>
            <consortium name="The Broad Institute Genome Sequencing Center for Infectious Disease"/>
            <person name="Wu L."/>
            <person name="Ma J."/>
        </authorList>
    </citation>
    <scope>NUCLEOTIDE SEQUENCE [LARGE SCALE GENOMIC DNA]</scope>
    <source>
        <strain evidence="7 8">JCM 9383</strain>
    </source>
</reference>
<organism evidence="7 8">
    <name type="scientific">Saccharopolyspora taberi</name>
    <dbReference type="NCBI Taxonomy" id="60895"/>
    <lineage>
        <taxon>Bacteria</taxon>
        <taxon>Bacillati</taxon>
        <taxon>Actinomycetota</taxon>
        <taxon>Actinomycetes</taxon>
        <taxon>Pseudonocardiales</taxon>
        <taxon>Pseudonocardiaceae</taxon>
        <taxon>Saccharopolyspora</taxon>
    </lineage>
</organism>
<sequence>MDIALLVAFAGAVTVISIVPGPDMLFIMANGMASGARAGLVAAVGMSTGIAVHTLAAALGLSALLQAAPVTLEVVRIFGILFLIYLAIDALRAPSPATARRAPVRSLRRVFGMAVLTNLANPKVILFFLAFFPQFVDHGAALPVPLQFLVLGAVFIAIGLTVDGVAGFASGRLSDALISRRRVRRWLDRLSAAVYAGLAVRLAVDDPAASR</sequence>
<feature type="transmembrane region" description="Helical" evidence="6">
    <location>
        <begin position="40"/>
        <end position="68"/>
    </location>
</feature>
<feature type="transmembrane region" description="Helical" evidence="6">
    <location>
        <begin position="74"/>
        <end position="91"/>
    </location>
</feature>
<evidence type="ECO:0000313" key="7">
    <source>
        <dbReference type="EMBL" id="GAA2778983.1"/>
    </source>
</evidence>
<keyword evidence="3 6" id="KW-0812">Transmembrane</keyword>
<protein>
    <submittedName>
        <fullName evidence="7">LysE family translocator</fullName>
    </submittedName>
</protein>
<evidence type="ECO:0000256" key="6">
    <source>
        <dbReference type="SAM" id="Phobius"/>
    </source>
</evidence>
<evidence type="ECO:0000256" key="3">
    <source>
        <dbReference type="ARBA" id="ARBA00022692"/>
    </source>
</evidence>
<gene>
    <name evidence="7" type="ORF">GCM10010470_10680</name>
</gene>
<dbReference type="PIRSF" id="PIRSF006324">
    <property type="entry name" value="LeuE"/>
    <property type="match status" value="1"/>
</dbReference>
<evidence type="ECO:0000256" key="5">
    <source>
        <dbReference type="ARBA" id="ARBA00023136"/>
    </source>
</evidence>